<keyword evidence="2" id="KW-1185">Reference proteome</keyword>
<evidence type="ECO:0000313" key="1">
    <source>
        <dbReference type="EMBL" id="MBW0474939.1"/>
    </source>
</evidence>
<dbReference type="EMBL" id="AVOT02003927">
    <property type="protein sequence ID" value="MBW0474939.1"/>
    <property type="molecule type" value="Genomic_DNA"/>
</dbReference>
<protein>
    <submittedName>
        <fullName evidence="1">Uncharacterized protein</fullName>
    </submittedName>
</protein>
<reference evidence="1" key="1">
    <citation type="submission" date="2021-03" db="EMBL/GenBank/DDBJ databases">
        <title>Draft genome sequence of rust myrtle Austropuccinia psidii MF-1, a brazilian biotype.</title>
        <authorList>
            <person name="Quecine M.C."/>
            <person name="Pachon D.M.R."/>
            <person name="Bonatelli M.L."/>
            <person name="Correr F.H."/>
            <person name="Franceschini L.M."/>
            <person name="Leite T.F."/>
            <person name="Margarido G.R.A."/>
            <person name="Almeida C.A."/>
            <person name="Ferrarezi J.A."/>
            <person name="Labate C.A."/>
        </authorList>
    </citation>
    <scope>NUCLEOTIDE SEQUENCE</scope>
    <source>
        <strain evidence="1">MF-1</strain>
    </source>
</reference>
<proteinExistence type="predicted"/>
<accession>A0A9Q3GQ27</accession>
<dbReference type="AlphaFoldDB" id="A0A9Q3GQ27"/>
<organism evidence="1 2">
    <name type="scientific">Austropuccinia psidii MF-1</name>
    <dbReference type="NCBI Taxonomy" id="1389203"/>
    <lineage>
        <taxon>Eukaryota</taxon>
        <taxon>Fungi</taxon>
        <taxon>Dikarya</taxon>
        <taxon>Basidiomycota</taxon>
        <taxon>Pucciniomycotina</taxon>
        <taxon>Pucciniomycetes</taxon>
        <taxon>Pucciniales</taxon>
        <taxon>Sphaerophragmiaceae</taxon>
        <taxon>Austropuccinia</taxon>
    </lineage>
</organism>
<evidence type="ECO:0000313" key="2">
    <source>
        <dbReference type="Proteomes" id="UP000765509"/>
    </source>
</evidence>
<name>A0A9Q3GQ27_9BASI</name>
<gene>
    <name evidence="1" type="ORF">O181_014654</name>
</gene>
<sequence>MLRWQIAIQEYRGNITIVPNAGEEAPQIPIEGINLTDVGDELVKEVREYYHQGQSCINCWQMTSRRPVWVMSRLRQDNVNFHMCHMRMSLKAQAHFHTICNVWVITPHGATQEFGRLILAHEETSAPPPGHLTPFPCLISCMRLRHCPPISILTTPYASASPPHLLLGLQCLRCCGALKLCLQCCAHPPLHLLAPAQHALNSSYNPCTHSSLPTCLQHSLPSLRLWSAFPTCLQCRLPSLHLYSAHPTGLQPCLPSLRLQCPPDMPLMLLTILTLTVTSQNASDPAYHPSPCICPPKMPPRPPSHWTDPYAPQAPSR</sequence>
<dbReference type="Proteomes" id="UP000765509">
    <property type="component" value="Unassembled WGS sequence"/>
</dbReference>
<comment type="caution">
    <text evidence="1">The sequence shown here is derived from an EMBL/GenBank/DDBJ whole genome shotgun (WGS) entry which is preliminary data.</text>
</comment>